<accession>A0ABN1IVQ1</accession>
<dbReference type="InterPro" id="IPR003594">
    <property type="entry name" value="HATPase_dom"/>
</dbReference>
<keyword evidence="3" id="KW-0812">Transmembrane</keyword>
<dbReference type="InterPro" id="IPR036097">
    <property type="entry name" value="HisK_dim/P_sf"/>
</dbReference>
<gene>
    <name evidence="5" type="ORF">GCM10009105_33370</name>
</gene>
<dbReference type="SUPFAM" id="SSF47384">
    <property type="entry name" value="Homodimeric domain of signal transducing histidine kinase"/>
    <property type="match status" value="1"/>
</dbReference>
<dbReference type="Proteomes" id="UP001501523">
    <property type="component" value="Unassembled WGS sequence"/>
</dbReference>
<dbReference type="InterPro" id="IPR003661">
    <property type="entry name" value="HisK_dim/P_dom"/>
</dbReference>
<dbReference type="PANTHER" id="PTHR43065">
    <property type="entry name" value="SENSOR HISTIDINE KINASE"/>
    <property type="match status" value="1"/>
</dbReference>
<comment type="catalytic activity">
    <reaction evidence="1">
        <text>ATP + protein L-histidine = ADP + protein N-phospho-L-histidine.</text>
        <dbReference type="EC" id="2.7.13.3"/>
    </reaction>
</comment>
<evidence type="ECO:0000313" key="5">
    <source>
        <dbReference type="EMBL" id="GAA0722297.1"/>
    </source>
</evidence>
<keyword evidence="5" id="KW-0547">Nucleotide-binding</keyword>
<dbReference type="SMART" id="SM00387">
    <property type="entry name" value="HATPase_c"/>
    <property type="match status" value="1"/>
</dbReference>
<keyword evidence="6" id="KW-1185">Reference proteome</keyword>
<evidence type="ECO:0000256" key="3">
    <source>
        <dbReference type="SAM" id="Phobius"/>
    </source>
</evidence>
<dbReference type="Pfam" id="PF02518">
    <property type="entry name" value="HATPase_c"/>
    <property type="match status" value="1"/>
</dbReference>
<dbReference type="SUPFAM" id="SSF55874">
    <property type="entry name" value="ATPase domain of HSP90 chaperone/DNA topoisomerase II/histidine kinase"/>
    <property type="match status" value="1"/>
</dbReference>
<dbReference type="SMART" id="SM00388">
    <property type="entry name" value="HisKA"/>
    <property type="match status" value="1"/>
</dbReference>
<protein>
    <recommendedName>
        <fullName evidence="2">histidine kinase</fullName>
        <ecNumber evidence="2">2.7.13.3</ecNumber>
    </recommendedName>
</protein>
<feature type="transmembrane region" description="Helical" evidence="3">
    <location>
        <begin position="162"/>
        <end position="185"/>
    </location>
</feature>
<dbReference type="InterPro" id="IPR036890">
    <property type="entry name" value="HATPase_C_sf"/>
</dbReference>
<dbReference type="Pfam" id="PF25323">
    <property type="entry name" value="6TM_PilS"/>
    <property type="match status" value="1"/>
</dbReference>
<dbReference type="CDD" id="cd00082">
    <property type="entry name" value="HisKA"/>
    <property type="match status" value="1"/>
</dbReference>
<name>A0ABN1IVQ1_9GAMM</name>
<feature type="transmembrane region" description="Helical" evidence="3">
    <location>
        <begin position="27"/>
        <end position="50"/>
    </location>
</feature>
<dbReference type="Gene3D" id="3.30.565.10">
    <property type="entry name" value="Histidine kinase-like ATPase, C-terminal domain"/>
    <property type="match status" value="1"/>
</dbReference>
<comment type="caution">
    <text evidence="5">The sequence shown here is derived from an EMBL/GenBank/DDBJ whole genome shotgun (WGS) entry which is preliminary data.</text>
</comment>
<dbReference type="PROSITE" id="PS50109">
    <property type="entry name" value="HIS_KIN"/>
    <property type="match status" value="1"/>
</dbReference>
<dbReference type="Pfam" id="PF00512">
    <property type="entry name" value="HisKA"/>
    <property type="match status" value="1"/>
</dbReference>
<sequence>MATMPSSFATRSGFFDRARQLTETLAWLRLCAVSGQASTVAIVALVFGMAIPVAPLSLGIVTLAVFALFAFWRLRQPWPVSLPEAFGHVAVDIGVLTWLLYFSGGATNPFVSLLVMPIALAAAALPLRYVAAVALLAAACYLLLIPWHVPLPPQHIVGTGDFNLHVAGMAINFTVTAGVLAFFIARLARALREREADVQRERERALRDEGILAIATQAAGTAHELNTPLSTIRTLLAELQREQPAGSALAADLALLSGQAERCRDILRELVAVGSRQLVGTPQRLALPAFVHDCENQFGLLRPEVELRVTLDPDADARVIEAEPNLRHALINLLSNAADASLAAGASTIELGVAADADEVEFRVRDHGTGGGIGPGTGIAFKTSKRDGLGLGLALAHATAERLGGELTAQTLAEGGLLQRLRVPLAAADNRAP</sequence>
<dbReference type="EMBL" id="BAAAEU010000024">
    <property type="protein sequence ID" value="GAA0722297.1"/>
    <property type="molecule type" value="Genomic_DNA"/>
</dbReference>
<keyword evidence="5" id="KW-0067">ATP-binding</keyword>
<evidence type="ECO:0000256" key="2">
    <source>
        <dbReference type="ARBA" id="ARBA00012438"/>
    </source>
</evidence>
<proteinExistence type="predicted"/>
<feature type="transmembrane region" description="Helical" evidence="3">
    <location>
        <begin position="56"/>
        <end position="74"/>
    </location>
</feature>
<evidence type="ECO:0000313" key="6">
    <source>
        <dbReference type="Proteomes" id="UP001501523"/>
    </source>
</evidence>
<dbReference type="Gene3D" id="1.10.287.130">
    <property type="match status" value="1"/>
</dbReference>
<reference evidence="5 6" key="1">
    <citation type="journal article" date="2019" name="Int. J. Syst. Evol. Microbiol.">
        <title>The Global Catalogue of Microorganisms (GCM) 10K type strain sequencing project: providing services to taxonomists for standard genome sequencing and annotation.</title>
        <authorList>
            <consortium name="The Broad Institute Genomics Platform"/>
            <consortium name="The Broad Institute Genome Sequencing Center for Infectious Disease"/>
            <person name="Wu L."/>
            <person name="Ma J."/>
        </authorList>
    </citation>
    <scope>NUCLEOTIDE SEQUENCE [LARGE SCALE GENOMIC DNA]</scope>
    <source>
        <strain evidence="5 6">JCM 15421</strain>
    </source>
</reference>
<keyword evidence="3" id="KW-0472">Membrane</keyword>
<dbReference type="EC" id="2.7.13.3" evidence="2"/>
<feature type="domain" description="Histidine kinase" evidence="4">
    <location>
        <begin position="220"/>
        <end position="427"/>
    </location>
</feature>
<dbReference type="GO" id="GO:0005524">
    <property type="term" value="F:ATP binding"/>
    <property type="evidence" value="ECO:0007669"/>
    <property type="project" value="UniProtKB-KW"/>
</dbReference>
<dbReference type="RefSeq" id="WP_343793204.1">
    <property type="nucleotide sequence ID" value="NZ_BAAAEU010000024.1"/>
</dbReference>
<organism evidence="5 6">
    <name type="scientific">Dokdonella soli</name>
    <dbReference type="NCBI Taxonomy" id="529810"/>
    <lineage>
        <taxon>Bacteria</taxon>
        <taxon>Pseudomonadati</taxon>
        <taxon>Pseudomonadota</taxon>
        <taxon>Gammaproteobacteria</taxon>
        <taxon>Lysobacterales</taxon>
        <taxon>Rhodanobacteraceae</taxon>
        <taxon>Dokdonella</taxon>
    </lineage>
</organism>
<evidence type="ECO:0000259" key="4">
    <source>
        <dbReference type="PROSITE" id="PS50109"/>
    </source>
</evidence>
<keyword evidence="3" id="KW-1133">Transmembrane helix</keyword>
<dbReference type="PANTHER" id="PTHR43065:SF42">
    <property type="entry name" value="TWO-COMPONENT SENSOR PPRA"/>
    <property type="match status" value="1"/>
</dbReference>
<dbReference type="InterPro" id="IPR005467">
    <property type="entry name" value="His_kinase_dom"/>
</dbReference>
<evidence type="ECO:0000256" key="1">
    <source>
        <dbReference type="ARBA" id="ARBA00000085"/>
    </source>
</evidence>
<feature type="transmembrane region" description="Helical" evidence="3">
    <location>
        <begin position="132"/>
        <end position="150"/>
    </location>
</feature>